<dbReference type="VEuPathDB" id="TriTrypDB:TEOVI_000247700"/>
<proteinExistence type="predicted"/>
<dbReference type="AlphaFoldDB" id="A0A1G4IFH8"/>
<dbReference type="RefSeq" id="XP_067081653.1">
    <property type="nucleotide sequence ID" value="XM_067225552.1"/>
</dbReference>
<dbReference type="GeneID" id="92376417"/>
<feature type="compositionally biased region" description="Polar residues" evidence="1">
    <location>
        <begin position="54"/>
        <end position="63"/>
    </location>
</feature>
<feature type="region of interest" description="Disordered" evidence="1">
    <location>
        <begin position="49"/>
        <end position="68"/>
    </location>
</feature>
<name>A0A1G4IFH8_TRYEQ</name>
<accession>A0A1G4IFH8</accession>
<evidence type="ECO:0000313" key="2">
    <source>
        <dbReference type="EMBL" id="SCU70902.1"/>
    </source>
</evidence>
<sequence>MLTLPIPEPVLSRGSSTGGKTLTQALDDMLSEAVALNLRIIQDDVAKALEKQSDSPTPTSSKANPEPLKGYFEKMEGSLIQKLIDQYAKRSADNEHSNAMKKELNLPPSDAEKTLFQPSFAVFMEKLQKQGQLILAVVTAANLARKNARKALTAALYGEKIAD</sequence>
<comment type="caution">
    <text evidence="2">The sequence shown here is derived from an EMBL/GenBank/DDBJ whole genome shotgun (WGS) entry which is preliminary data.</text>
</comment>
<evidence type="ECO:0000256" key="1">
    <source>
        <dbReference type="SAM" id="MobiDB-lite"/>
    </source>
</evidence>
<dbReference type="Proteomes" id="UP000195570">
    <property type="component" value="Unassembled WGS sequence"/>
</dbReference>
<organism evidence="2 3">
    <name type="scientific">Trypanosoma equiperdum</name>
    <dbReference type="NCBI Taxonomy" id="5694"/>
    <lineage>
        <taxon>Eukaryota</taxon>
        <taxon>Discoba</taxon>
        <taxon>Euglenozoa</taxon>
        <taxon>Kinetoplastea</taxon>
        <taxon>Metakinetoplastina</taxon>
        <taxon>Trypanosomatida</taxon>
        <taxon>Trypanosomatidae</taxon>
        <taxon>Trypanosoma</taxon>
    </lineage>
</organism>
<gene>
    <name evidence="2" type="ORF">TEOVI_000247700</name>
</gene>
<evidence type="ECO:0008006" key="4">
    <source>
        <dbReference type="Google" id="ProtNLM"/>
    </source>
</evidence>
<keyword evidence="3" id="KW-1185">Reference proteome</keyword>
<protein>
    <recommendedName>
        <fullName evidence="4">Trypanosomal VSG domain containing protein</fullName>
    </recommendedName>
</protein>
<reference evidence="2" key="1">
    <citation type="submission" date="2016-09" db="EMBL/GenBank/DDBJ databases">
        <authorList>
            <person name="Hebert L."/>
            <person name="Moumen B."/>
        </authorList>
    </citation>
    <scope>NUCLEOTIDE SEQUENCE [LARGE SCALE GENOMIC DNA]</scope>
    <source>
        <strain evidence="2">OVI</strain>
    </source>
</reference>
<dbReference type="EMBL" id="CZPT02001532">
    <property type="protein sequence ID" value="SCU70902.1"/>
    <property type="molecule type" value="Genomic_DNA"/>
</dbReference>
<evidence type="ECO:0000313" key="3">
    <source>
        <dbReference type="Proteomes" id="UP000195570"/>
    </source>
</evidence>